<dbReference type="EMBL" id="BALG01000356">
    <property type="protein sequence ID" value="GAC44176.1"/>
    <property type="molecule type" value="Genomic_DNA"/>
</dbReference>
<keyword evidence="3" id="KW-1185">Reference proteome</keyword>
<reference evidence="2 3" key="1">
    <citation type="submission" date="2012-10" db="EMBL/GenBank/DDBJ databases">
        <title>Draft Genome Sequence of Paenibacillus popilliae ATCC 14706T.</title>
        <authorList>
            <person name="Iiyama K."/>
            <person name="Mori K."/>
            <person name="Mon H."/>
            <person name="Chieda Y."/>
            <person name="Lee J.M."/>
            <person name="Kusakabe T."/>
            <person name="Tashiro K."/>
            <person name="Asano S."/>
            <person name="Yasunaga-Aoki C."/>
            <person name="Shimizu S."/>
        </authorList>
    </citation>
    <scope>NUCLEOTIDE SEQUENCE [LARGE SCALE GENOMIC DNA]</scope>
    <source>
        <strain evidence="2 3">ATCC 14706</strain>
    </source>
</reference>
<proteinExistence type="predicted"/>
<name>M9LRR2_PAEPP</name>
<accession>M9LRR2</accession>
<dbReference type="AlphaFoldDB" id="M9LRR2"/>
<gene>
    <name evidence="1" type="ORF">PPOP_3256</name>
    <name evidence="2" type="ORF">PPOP_3579</name>
</gene>
<comment type="caution">
    <text evidence="2">The sequence shown here is derived from an EMBL/GenBank/DDBJ whole genome shotgun (WGS) entry which is preliminary data.</text>
</comment>
<dbReference type="Proteomes" id="UP000029453">
    <property type="component" value="Unassembled WGS sequence"/>
</dbReference>
<protein>
    <submittedName>
        <fullName evidence="2">Uncharacterized protein</fullName>
    </submittedName>
</protein>
<organism evidence="2 3">
    <name type="scientific">Paenibacillus popilliae ATCC 14706</name>
    <dbReference type="NCBI Taxonomy" id="1212764"/>
    <lineage>
        <taxon>Bacteria</taxon>
        <taxon>Bacillati</taxon>
        <taxon>Bacillota</taxon>
        <taxon>Bacilli</taxon>
        <taxon>Bacillales</taxon>
        <taxon>Paenibacillaceae</taxon>
        <taxon>Paenibacillus</taxon>
    </lineage>
</organism>
<dbReference type="EMBL" id="BALG01000257">
    <property type="protein sequence ID" value="GAC43856.1"/>
    <property type="molecule type" value="Genomic_DNA"/>
</dbReference>
<feature type="non-terminal residue" evidence="2">
    <location>
        <position position="1"/>
    </location>
</feature>
<sequence length="20" mass="2106">AVAGLLPSELIYIDHTLAPI</sequence>
<evidence type="ECO:0000313" key="1">
    <source>
        <dbReference type="EMBL" id="GAC43856.1"/>
    </source>
</evidence>
<evidence type="ECO:0000313" key="3">
    <source>
        <dbReference type="Proteomes" id="UP000029453"/>
    </source>
</evidence>
<evidence type="ECO:0000313" key="2">
    <source>
        <dbReference type="EMBL" id="GAC44176.1"/>
    </source>
</evidence>